<keyword evidence="22" id="KW-1185">Reference proteome</keyword>
<dbReference type="AlphaFoldDB" id="A0A8S1FC08"/>
<protein>
    <recommendedName>
        <fullName evidence="23">Protein kinase domain-containing protein</fullName>
    </recommendedName>
</protein>
<dbReference type="CDD" id="cd00057">
    <property type="entry name" value="FA58C"/>
    <property type="match status" value="1"/>
</dbReference>
<dbReference type="InterPro" id="IPR048525">
    <property type="entry name" value="DDR1-2_DS-like"/>
</dbReference>
<organism evidence="21 22">
    <name type="scientific">Caenorhabditis bovis</name>
    <dbReference type="NCBI Taxonomy" id="2654633"/>
    <lineage>
        <taxon>Eukaryota</taxon>
        <taxon>Metazoa</taxon>
        <taxon>Ecdysozoa</taxon>
        <taxon>Nematoda</taxon>
        <taxon>Chromadorea</taxon>
        <taxon>Rhabditida</taxon>
        <taxon>Rhabditina</taxon>
        <taxon>Rhabditomorpha</taxon>
        <taxon>Rhabditoidea</taxon>
        <taxon>Rhabditidae</taxon>
        <taxon>Peloderinae</taxon>
        <taxon>Caenorhabditis</taxon>
    </lineage>
</organism>
<evidence type="ECO:0000256" key="15">
    <source>
        <dbReference type="ARBA" id="ARBA00023273"/>
    </source>
</evidence>
<keyword evidence="11 17" id="KW-0472">Membrane</keyword>
<feature type="transmembrane region" description="Helical" evidence="17">
    <location>
        <begin position="372"/>
        <end position="395"/>
    </location>
</feature>
<reference evidence="21 22" key="1">
    <citation type="submission" date="2020-04" db="EMBL/GenBank/DDBJ databases">
        <authorList>
            <person name="Laetsch R D."/>
            <person name="Stevens L."/>
            <person name="Kumar S."/>
            <person name="Blaxter L. M."/>
        </authorList>
    </citation>
    <scope>NUCLEOTIDE SEQUENCE [LARGE SCALE GENOMIC DNA]</scope>
</reference>
<keyword evidence="5 17" id="KW-0812">Transmembrane</keyword>
<evidence type="ECO:0000256" key="18">
    <source>
        <dbReference type="SAM" id="SignalP"/>
    </source>
</evidence>
<keyword evidence="6 18" id="KW-0732">Signal</keyword>
<evidence type="ECO:0000256" key="5">
    <source>
        <dbReference type="ARBA" id="ARBA00022692"/>
    </source>
</evidence>
<feature type="domain" description="Protein kinase" evidence="19">
    <location>
        <begin position="520"/>
        <end position="766"/>
    </location>
</feature>
<accession>A0A8S1FC08</accession>
<evidence type="ECO:0000256" key="16">
    <source>
        <dbReference type="ARBA" id="ARBA00061639"/>
    </source>
</evidence>
<evidence type="ECO:0000256" key="10">
    <source>
        <dbReference type="ARBA" id="ARBA00022989"/>
    </source>
</evidence>
<keyword evidence="8" id="KW-0067">ATP-binding</keyword>
<evidence type="ECO:0000256" key="7">
    <source>
        <dbReference type="ARBA" id="ARBA00022741"/>
    </source>
</evidence>
<feature type="domain" description="F5/8 type C" evidence="20">
    <location>
        <begin position="24"/>
        <end position="180"/>
    </location>
</feature>
<proteinExistence type="inferred from homology"/>
<dbReference type="GO" id="GO:0048680">
    <property type="term" value="P:positive regulation of axon regeneration"/>
    <property type="evidence" value="ECO:0007669"/>
    <property type="project" value="UniProtKB-ARBA"/>
</dbReference>
<gene>
    <name evidence="21" type="ORF">CBOVIS_LOCUS11783</name>
</gene>
<dbReference type="PROSITE" id="PS01285">
    <property type="entry name" value="FA58C_1"/>
    <property type="match status" value="1"/>
</dbReference>
<evidence type="ECO:0000256" key="4">
    <source>
        <dbReference type="ARBA" id="ARBA00022475"/>
    </source>
</evidence>
<name>A0A8S1FC08_9PELO</name>
<dbReference type="Gene3D" id="3.30.200.20">
    <property type="entry name" value="Phosphorylase Kinase, domain 1"/>
    <property type="match status" value="1"/>
</dbReference>
<evidence type="ECO:0000256" key="9">
    <source>
        <dbReference type="ARBA" id="ARBA00022902"/>
    </source>
</evidence>
<evidence type="ECO:0008006" key="23">
    <source>
        <dbReference type="Google" id="ProtNLM"/>
    </source>
</evidence>
<dbReference type="GO" id="GO:0004714">
    <property type="term" value="F:transmembrane receptor protein tyrosine kinase activity"/>
    <property type="evidence" value="ECO:0007669"/>
    <property type="project" value="TreeGrafter"/>
</dbReference>
<evidence type="ECO:0000256" key="12">
    <source>
        <dbReference type="ARBA" id="ARBA00023157"/>
    </source>
</evidence>
<evidence type="ECO:0000256" key="6">
    <source>
        <dbReference type="ARBA" id="ARBA00022729"/>
    </source>
</evidence>
<dbReference type="InterPro" id="IPR050122">
    <property type="entry name" value="RTK"/>
</dbReference>
<keyword evidence="10 17" id="KW-1133">Transmembrane helix</keyword>
<evidence type="ECO:0000256" key="3">
    <source>
        <dbReference type="ARBA" id="ARBA00004489"/>
    </source>
</evidence>
<evidence type="ECO:0000256" key="11">
    <source>
        <dbReference type="ARBA" id="ARBA00023136"/>
    </source>
</evidence>
<comment type="caution">
    <text evidence="21">The sequence shown here is derived from an EMBL/GenBank/DDBJ whole genome shotgun (WGS) entry which is preliminary data.</text>
</comment>
<dbReference type="InterPro" id="IPR000421">
    <property type="entry name" value="FA58C"/>
</dbReference>
<evidence type="ECO:0000256" key="1">
    <source>
        <dbReference type="ARBA" id="ARBA00004251"/>
    </source>
</evidence>
<dbReference type="InterPro" id="IPR000719">
    <property type="entry name" value="Prot_kinase_dom"/>
</dbReference>
<dbReference type="InterPro" id="IPR008979">
    <property type="entry name" value="Galactose-bd-like_sf"/>
</dbReference>
<dbReference type="SUPFAM" id="SSF49785">
    <property type="entry name" value="Galactose-binding domain-like"/>
    <property type="match status" value="1"/>
</dbReference>
<evidence type="ECO:0000259" key="20">
    <source>
        <dbReference type="PROSITE" id="PS50022"/>
    </source>
</evidence>
<dbReference type="InterPro" id="IPR011009">
    <property type="entry name" value="Kinase-like_dom_sf"/>
</dbReference>
<keyword evidence="4" id="KW-1003">Cell membrane</keyword>
<dbReference type="Proteomes" id="UP000494206">
    <property type="component" value="Unassembled WGS sequence"/>
</dbReference>
<dbReference type="GO" id="GO:0030424">
    <property type="term" value="C:axon"/>
    <property type="evidence" value="ECO:0007669"/>
    <property type="project" value="UniProtKB-SubCell"/>
</dbReference>
<dbReference type="SMART" id="SM00231">
    <property type="entry name" value="FA58C"/>
    <property type="match status" value="1"/>
</dbReference>
<dbReference type="Gene3D" id="1.10.510.10">
    <property type="entry name" value="Transferase(Phosphotransferase) domain 1"/>
    <property type="match status" value="1"/>
</dbReference>
<keyword evidence="14" id="KW-0325">Glycoprotein</keyword>
<dbReference type="Pfam" id="PF00754">
    <property type="entry name" value="F5_F8_type_C"/>
    <property type="match status" value="1"/>
</dbReference>
<keyword evidence="7" id="KW-0547">Nucleotide-binding</keyword>
<dbReference type="GO" id="GO:0008045">
    <property type="term" value="P:motor neuron axon guidance"/>
    <property type="evidence" value="ECO:0007669"/>
    <property type="project" value="UniProtKB-ARBA"/>
</dbReference>
<feature type="signal peptide" evidence="18">
    <location>
        <begin position="1"/>
        <end position="18"/>
    </location>
</feature>
<sequence>MQIALALLLALVFGSPTALILEHCDERALGLASGRITDAQITASSSFDKQSVGPQNARLHSELASGAWCPKPQINSKSYEYLQINLNSTFLITAIETQGRYGNGTGQEFASEYMIDYLRPGCQWMRYTNRTGHMLMTGNFDTVTVVRRALDPPIVASKIRIVPMSKVTRTVCLRADLRGCEHHGIIYYSTAPEGSRLNDLDFKDTIFENSQLLTESGIRRGLGLLTDGYVAHSSPFEKSQKNASWIGWHKNSASGVVRILFEFGELHNFTDVTLATYGNRVNQINVIFSQDGTNFPLHTEITSSEPISSNSTSRMYYFRVPLHHRCGIKVRMTIKFSSEWMFLTEVHFNSTSNITSSTIKVAVPPSTENKKMMVLGGVIFLTLLSCVALCVTMFLRRRKYSEKNCDQNLKKDLIITHMGNKPTCHVFPSNKISRAPYEMANDIYFAKSQKSTLLSVSSKSTSSYRPLPPTWSEFNFPPPPPAPLIKEEPVYSQPLSPGSNSSMRRTPISYDIKTYPSSSLMIGKTIGEGKFTYIKECIIFGGVKVAHKSTKEPNCIHGRRALKDEFAMLTKCGKHPRVVELMAIDEHLNLLLEHIELGNINVFMQTTPTPLDIDFLLSICSDVCEGMAHLEQLGIVHGHLTTNNILLTNDFRAKICSPRGPAHHAQLRYSAPECIVANEFTHKSDVWSFAVCVWEMSYQCRLRPFEQLSNEQIVDNACALLENRPNTVTLEYPPIFNNDLRRCLNQSFNVNRVDRPTFEKLMKLLS</sequence>
<dbReference type="GO" id="GO:0043204">
    <property type="term" value="C:perikaryon"/>
    <property type="evidence" value="ECO:0007669"/>
    <property type="project" value="UniProtKB-SubCell"/>
</dbReference>
<dbReference type="GO" id="GO:0007169">
    <property type="term" value="P:cell surface receptor protein tyrosine kinase signaling pathway"/>
    <property type="evidence" value="ECO:0007669"/>
    <property type="project" value="TreeGrafter"/>
</dbReference>
<dbReference type="PROSITE" id="PS50011">
    <property type="entry name" value="PROTEIN_KINASE_DOM"/>
    <property type="match status" value="1"/>
</dbReference>
<comment type="similarity">
    <text evidence="16">Belongs to the protein kinase superfamily. Tyr protein kinase family. Insulin receptor subfamily.</text>
</comment>
<dbReference type="Pfam" id="PF21114">
    <property type="entry name" value="DDR1-2_DS-like"/>
    <property type="match status" value="1"/>
</dbReference>
<dbReference type="EMBL" id="CADEPM010000010">
    <property type="protein sequence ID" value="CAB3410229.1"/>
    <property type="molecule type" value="Genomic_DNA"/>
</dbReference>
<keyword evidence="15" id="KW-0966">Cell projection</keyword>
<evidence type="ECO:0000256" key="14">
    <source>
        <dbReference type="ARBA" id="ARBA00023180"/>
    </source>
</evidence>
<dbReference type="SUPFAM" id="SSF56112">
    <property type="entry name" value="Protein kinase-like (PK-like)"/>
    <property type="match status" value="1"/>
</dbReference>
<dbReference type="GO" id="GO:0005524">
    <property type="term" value="F:ATP binding"/>
    <property type="evidence" value="ECO:0007669"/>
    <property type="project" value="UniProtKB-KW"/>
</dbReference>
<dbReference type="PANTHER" id="PTHR24416:SF489">
    <property type="entry name" value="PROTEIN KINASE DOMAIN-CONTAINING PROTEIN"/>
    <property type="match status" value="1"/>
</dbReference>
<evidence type="ECO:0000256" key="8">
    <source>
        <dbReference type="ARBA" id="ARBA00022840"/>
    </source>
</evidence>
<evidence type="ECO:0000256" key="17">
    <source>
        <dbReference type="SAM" id="Phobius"/>
    </source>
</evidence>
<keyword evidence="9" id="KW-0524">Neurogenesis</keyword>
<evidence type="ECO:0000259" key="19">
    <source>
        <dbReference type="PROSITE" id="PS50011"/>
    </source>
</evidence>
<evidence type="ECO:0000256" key="13">
    <source>
        <dbReference type="ARBA" id="ARBA00023170"/>
    </source>
</evidence>
<evidence type="ECO:0000313" key="21">
    <source>
        <dbReference type="EMBL" id="CAB3410229.1"/>
    </source>
</evidence>
<dbReference type="FunFam" id="2.60.120.260:FF:000007">
    <property type="entry name" value="Discoidin domain receptor tyrosine kinase 1"/>
    <property type="match status" value="1"/>
</dbReference>
<dbReference type="GO" id="GO:0005886">
    <property type="term" value="C:plasma membrane"/>
    <property type="evidence" value="ECO:0007669"/>
    <property type="project" value="UniProtKB-SubCell"/>
</dbReference>
<dbReference type="PANTHER" id="PTHR24416">
    <property type="entry name" value="TYROSINE-PROTEIN KINASE RECEPTOR"/>
    <property type="match status" value="1"/>
</dbReference>
<keyword evidence="13" id="KW-0675">Receptor</keyword>
<comment type="subcellular location">
    <subcellularLocation>
        <location evidence="1">Cell membrane</location>
        <topology evidence="1">Single-pass type I membrane protein</topology>
    </subcellularLocation>
    <subcellularLocation>
        <location evidence="3">Cell projection</location>
        <location evidence="3">Axon</location>
    </subcellularLocation>
    <subcellularLocation>
        <location evidence="2">Perikaryon</location>
    </subcellularLocation>
</comment>
<dbReference type="InterPro" id="IPR001245">
    <property type="entry name" value="Ser-Thr/Tyr_kinase_cat_dom"/>
</dbReference>
<keyword evidence="12" id="KW-1015">Disulfide bond</keyword>
<evidence type="ECO:0000256" key="2">
    <source>
        <dbReference type="ARBA" id="ARBA00004484"/>
    </source>
</evidence>
<dbReference type="PROSITE" id="PS50022">
    <property type="entry name" value="FA58C_3"/>
    <property type="match status" value="1"/>
</dbReference>
<dbReference type="Gene3D" id="2.60.120.260">
    <property type="entry name" value="Galactose-binding domain-like"/>
    <property type="match status" value="1"/>
</dbReference>
<feature type="chain" id="PRO_5035808146" description="Protein kinase domain-containing protein" evidence="18">
    <location>
        <begin position="19"/>
        <end position="766"/>
    </location>
</feature>
<dbReference type="GO" id="GO:0043235">
    <property type="term" value="C:receptor complex"/>
    <property type="evidence" value="ECO:0007669"/>
    <property type="project" value="TreeGrafter"/>
</dbReference>
<dbReference type="OrthoDB" id="6071166at2759"/>
<dbReference type="Pfam" id="PF07714">
    <property type="entry name" value="PK_Tyr_Ser-Thr"/>
    <property type="match status" value="1"/>
</dbReference>
<evidence type="ECO:0000313" key="22">
    <source>
        <dbReference type="Proteomes" id="UP000494206"/>
    </source>
</evidence>
<dbReference type="Gene3D" id="2.60.120.1190">
    <property type="match status" value="1"/>
</dbReference>